<sequence length="314" mass="35371">MCGSCVPRRYSSRPPSRASPRRRARYSRRRRLPSRRRRPPAPASAAPRAPRGPSCPSRGPRRRRPSHRARSRAAAPRRKRRASSPPAHRRAPAGRARGRAPRLRRSSLPAAQRQPPPRLPQRGDGCRRRRARPVAGIVQMLCHAQYPLPDRFRHAVRAIGDPRAIGDAQPPGAARRFDPYVRAPVAADGHAVIGLRQRRFSAARRQQRHAVDADHRPRAEPHHARTDRQSLIDSANDQPLADKGLADIGRGADQSRHHRIVDRRAQPQPAARFVQAHRRVAGHQTFGHHRSSTRIVIDRSSICPSLIVTRFVTR</sequence>
<feature type="compositionally biased region" description="Basic residues" evidence="1">
    <location>
        <begin position="19"/>
        <end position="39"/>
    </location>
</feature>
<evidence type="ECO:0000313" key="2">
    <source>
        <dbReference type="EMBL" id="ABF53708.1"/>
    </source>
</evidence>
<protein>
    <submittedName>
        <fullName evidence="2">Uncharacterized protein</fullName>
    </submittedName>
</protein>
<feature type="compositionally biased region" description="Low complexity" evidence="1">
    <location>
        <begin position="43"/>
        <end position="58"/>
    </location>
</feature>
<name>Q1GRL4_SPHAL</name>
<proteinExistence type="predicted"/>
<dbReference type="Proteomes" id="UP000006578">
    <property type="component" value="Chromosome"/>
</dbReference>
<evidence type="ECO:0000313" key="3">
    <source>
        <dbReference type="Proteomes" id="UP000006578"/>
    </source>
</evidence>
<evidence type="ECO:0000256" key="1">
    <source>
        <dbReference type="SAM" id="MobiDB-lite"/>
    </source>
</evidence>
<dbReference type="AlphaFoldDB" id="Q1GRL4"/>
<feature type="compositionally biased region" description="Low complexity" evidence="1">
    <location>
        <begin position="7"/>
        <end position="18"/>
    </location>
</feature>
<feature type="region of interest" description="Disordered" evidence="1">
    <location>
        <begin position="1"/>
        <end position="128"/>
    </location>
</feature>
<feature type="compositionally biased region" description="Basic and acidic residues" evidence="1">
    <location>
        <begin position="209"/>
        <end position="230"/>
    </location>
</feature>
<feature type="region of interest" description="Disordered" evidence="1">
    <location>
        <begin position="201"/>
        <end position="265"/>
    </location>
</feature>
<keyword evidence="3" id="KW-1185">Reference proteome</keyword>
<feature type="compositionally biased region" description="Basic residues" evidence="1">
    <location>
        <begin position="59"/>
        <end position="105"/>
    </location>
</feature>
<accession>Q1GRL4</accession>
<dbReference type="KEGG" id="sal:Sala_1997"/>
<organism evidence="2 3">
    <name type="scientific">Sphingopyxis alaskensis (strain DSM 13593 / LMG 18877 / RB2256)</name>
    <name type="common">Sphingomonas alaskensis</name>
    <dbReference type="NCBI Taxonomy" id="317655"/>
    <lineage>
        <taxon>Bacteria</taxon>
        <taxon>Pseudomonadati</taxon>
        <taxon>Pseudomonadota</taxon>
        <taxon>Alphaproteobacteria</taxon>
        <taxon>Sphingomonadales</taxon>
        <taxon>Sphingomonadaceae</taxon>
        <taxon>Sphingopyxis</taxon>
    </lineage>
</organism>
<dbReference type="EMBL" id="CP000356">
    <property type="protein sequence ID" value="ABF53708.1"/>
    <property type="molecule type" value="Genomic_DNA"/>
</dbReference>
<reference evidence="2 3" key="1">
    <citation type="journal article" date="2009" name="Proc. Natl. Acad. Sci. U.S.A.">
        <title>The genomic basis of trophic strategy in marine bacteria.</title>
        <authorList>
            <person name="Lauro F.M."/>
            <person name="McDougald D."/>
            <person name="Thomas T."/>
            <person name="Williams T.J."/>
            <person name="Egan S."/>
            <person name="Rice S."/>
            <person name="DeMaere M.Z."/>
            <person name="Ting L."/>
            <person name="Ertan H."/>
            <person name="Johnson J."/>
            <person name="Ferriera S."/>
            <person name="Lapidus A."/>
            <person name="Anderson I."/>
            <person name="Kyrpides N."/>
            <person name="Munk A.C."/>
            <person name="Detter C."/>
            <person name="Han C.S."/>
            <person name="Brown M.V."/>
            <person name="Robb F.T."/>
            <person name="Kjelleberg S."/>
            <person name="Cavicchioli R."/>
        </authorList>
    </citation>
    <scope>NUCLEOTIDE SEQUENCE [LARGE SCALE GENOMIC DNA]</scope>
    <source>
        <strain evidence="3">DSM 13593 / LMG 18877 / RB2256</strain>
    </source>
</reference>
<dbReference type="STRING" id="317655.Sala_1997"/>
<dbReference type="HOGENOM" id="CLU_885382_0_0_5"/>
<gene>
    <name evidence="2" type="ordered locus">Sala_1997</name>
</gene>